<evidence type="ECO:0000313" key="4">
    <source>
        <dbReference type="Proteomes" id="UP000054270"/>
    </source>
</evidence>
<dbReference type="Gene3D" id="1.10.8.270">
    <property type="entry name" value="putative rabgap domain of human tbc1 domain family member 14 like domains"/>
    <property type="match status" value="1"/>
</dbReference>
<dbReference type="SMART" id="SM00164">
    <property type="entry name" value="TBC"/>
    <property type="match status" value="1"/>
</dbReference>
<gene>
    <name evidence="3" type="ORF">HYPSUDRAFT_82866</name>
</gene>
<dbReference type="GO" id="GO:0005096">
    <property type="term" value="F:GTPase activator activity"/>
    <property type="evidence" value="ECO:0007669"/>
    <property type="project" value="TreeGrafter"/>
</dbReference>
<feature type="compositionally biased region" description="Basic and acidic residues" evidence="1">
    <location>
        <begin position="39"/>
        <end position="49"/>
    </location>
</feature>
<dbReference type="EMBL" id="KN817521">
    <property type="protein sequence ID" value="KJA28524.1"/>
    <property type="molecule type" value="Genomic_DNA"/>
</dbReference>
<protein>
    <recommendedName>
        <fullName evidence="2">Rab-GAP TBC domain-containing protein</fullName>
    </recommendedName>
</protein>
<dbReference type="Gene3D" id="1.10.472.80">
    <property type="entry name" value="Ypt/Rab-GAP domain of gyp1p, domain 3"/>
    <property type="match status" value="1"/>
</dbReference>
<accession>A0A0D2PCC2</accession>
<dbReference type="OrthoDB" id="289721at2759"/>
<evidence type="ECO:0000259" key="2">
    <source>
        <dbReference type="PROSITE" id="PS50086"/>
    </source>
</evidence>
<dbReference type="OMA" id="KLRASMW"/>
<sequence length="598" mass="67264">MSTTTEHHAPSLHLPEFDDDDAFDTADDEGAAYVFSPDAIREEMARNMPDDEPEPEPAPLSTHTNTSVSTLDIDAPPLSAMSDSLDSSFSQISLDTPARTHPDLPPLELEHSIYPSPPASTVADEYHETNGLENNGHAYTGNSRSPTPPTSTLPSLPPPPHSAPAETSSSSRLSPPNSASASQTGFTSTTPRSSQDGGNVLLTEKTFPSRRARRSLGPSAFEKVVSKTRPTFLPPKPREEDMKHLADWQLMMAQSRQLAEKRRKALTERRLAREKTIEDTVHVWERDIMPDWRVVYRNAALRRLWWNGIPTKLRAQLWEKAVGNALALSKDHYRTCLSRAKRALSSGVFPQATMDLMEQDIATTLPSVHLFLKESGPMYEDLKEILCAWVVSRSDEGLGYTLGAAKIAAMLLISMPGPRAFIVMRNLLERHCLRSFFGGERARDDVEAYYRIFDTLLADGMPKIYFNFKQHQIAPGAYLPDWLIPLFLNHLPFEACARIWDVILLEGDSFLYRAALGILAVLEPRLFFPDRRELLELLRGENKAALDAAKREGLSLNGGKYEIYGVDEETLWERIDSMNDWWKDSTWTRLIQRELPDI</sequence>
<dbReference type="Pfam" id="PF00566">
    <property type="entry name" value="RabGAP-TBC"/>
    <property type="match status" value="1"/>
</dbReference>
<dbReference type="AlphaFoldDB" id="A0A0D2PCC2"/>
<feature type="compositionally biased region" description="Low complexity" evidence="1">
    <location>
        <begin position="78"/>
        <end position="95"/>
    </location>
</feature>
<dbReference type="PROSITE" id="PS50086">
    <property type="entry name" value="TBC_RABGAP"/>
    <property type="match status" value="1"/>
</dbReference>
<dbReference type="STRING" id="945553.A0A0D2PCC2"/>
<dbReference type="InterPro" id="IPR035969">
    <property type="entry name" value="Rab-GAP_TBC_sf"/>
</dbReference>
<feature type="region of interest" description="Disordered" evidence="1">
    <location>
        <begin position="1"/>
        <end position="220"/>
    </location>
</feature>
<feature type="domain" description="Rab-GAP TBC" evidence="2">
    <location>
        <begin position="308"/>
        <end position="507"/>
    </location>
</feature>
<dbReference type="SUPFAM" id="SSF47923">
    <property type="entry name" value="Ypt/Rab-GAP domain of gyp1p"/>
    <property type="match status" value="2"/>
</dbReference>
<feature type="compositionally biased region" description="Acidic residues" evidence="1">
    <location>
        <begin position="17"/>
        <end position="30"/>
    </location>
</feature>
<dbReference type="Gene3D" id="1.10.10.750">
    <property type="entry name" value="Ypt/Rab-GAP domain of gyp1p, domain 1"/>
    <property type="match status" value="1"/>
</dbReference>
<dbReference type="InterPro" id="IPR050302">
    <property type="entry name" value="Rab_GAP_TBC_domain"/>
</dbReference>
<feature type="compositionally biased region" description="Polar residues" evidence="1">
    <location>
        <begin position="61"/>
        <end position="70"/>
    </location>
</feature>
<dbReference type="Proteomes" id="UP000054270">
    <property type="component" value="Unassembled WGS sequence"/>
</dbReference>
<dbReference type="PANTHER" id="PTHR47219">
    <property type="entry name" value="RAB GTPASE-ACTIVATING PROTEIN 1-LIKE"/>
    <property type="match status" value="1"/>
</dbReference>
<keyword evidence="4" id="KW-1185">Reference proteome</keyword>
<evidence type="ECO:0000313" key="3">
    <source>
        <dbReference type="EMBL" id="KJA28524.1"/>
    </source>
</evidence>
<name>A0A0D2PCC2_HYPSF</name>
<reference evidence="4" key="1">
    <citation type="submission" date="2014-04" db="EMBL/GenBank/DDBJ databases">
        <title>Evolutionary Origins and Diversification of the Mycorrhizal Mutualists.</title>
        <authorList>
            <consortium name="DOE Joint Genome Institute"/>
            <consortium name="Mycorrhizal Genomics Consortium"/>
            <person name="Kohler A."/>
            <person name="Kuo A."/>
            <person name="Nagy L.G."/>
            <person name="Floudas D."/>
            <person name="Copeland A."/>
            <person name="Barry K.W."/>
            <person name="Cichocki N."/>
            <person name="Veneault-Fourrey C."/>
            <person name="LaButti K."/>
            <person name="Lindquist E.A."/>
            <person name="Lipzen A."/>
            <person name="Lundell T."/>
            <person name="Morin E."/>
            <person name="Murat C."/>
            <person name="Riley R."/>
            <person name="Ohm R."/>
            <person name="Sun H."/>
            <person name="Tunlid A."/>
            <person name="Henrissat B."/>
            <person name="Grigoriev I.V."/>
            <person name="Hibbett D.S."/>
            <person name="Martin F."/>
        </authorList>
    </citation>
    <scope>NUCLEOTIDE SEQUENCE [LARGE SCALE GENOMIC DNA]</scope>
    <source>
        <strain evidence="4">FD-334 SS-4</strain>
    </source>
</reference>
<feature type="compositionally biased region" description="Low complexity" evidence="1">
    <location>
        <begin position="163"/>
        <end position="182"/>
    </location>
</feature>
<dbReference type="InterPro" id="IPR000195">
    <property type="entry name" value="Rab-GAP-TBC_dom"/>
</dbReference>
<feature type="compositionally biased region" description="Polar residues" evidence="1">
    <location>
        <begin position="183"/>
        <end position="197"/>
    </location>
</feature>
<proteinExistence type="predicted"/>
<evidence type="ECO:0000256" key="1">
    <source>
        <dbReference type="SAM" id="MobiDB-lite"/>
    </source>
</evidence>
<dbReference type="GO" id="GO:0031267">
    <property type="term" value="F:small GTPase binding"/>
    <property type="evidence" value="ECO:0007669"/>
    <property type="project" value="TreeGrafter"/>
</dbReference>
<organism evidence="3 4">
    <name type="scientific">Hypholoma sublateritium (strain FD-334 SS-4)</name>
    <dbReference type="NCBI Taxonomy" id="945553"/>
    <lineage>
        <taxon>Eukaryota</taxon>
        <taxon>Fungi</taxon>
        <taxon>Dikarya</taxon>
        <taxon>Basidiomycota</taxon>
        <taxon>Agaricomycotina</taxon>
        <taxon>Agaricomycetes</taxon>
        <taxon>Agaricomycetidae</taxon>
        <taxon>Agaricales</taxon>
        <taxon>Agaricineae</taxon>
        <taxon>Strophariaceae</taxon>
        <taxon>Hypholoma</taxon>
    </lineage>
</organism>
<feature type="compositionally biased region" description="Pro residues" evidence="1">
    <location>
        <begin position="146"/>
        <end position="162"/>
    </location>
</feature>
<dbReference type="PANTHER" id="PTHR47219:SF15">
    <property type="entry name" value="TBC1 DOMAIN FAMILY MEMBER 12 ISOFORM X1"/>
    <property type="match status" value="1"/>
</dbReference>